<dbReference type="AlphaFoldDB" id="A0A1N7G0G8"/>
<dbReference type="OrthoDB" id="9837at2157"/>
<accession>A0A1N7G0G8</accession>
<keyword evidence="3" id="KW-1185">Reference proteome</keyword>
<proteinExistence type="predicted"/>
<organism evidence="2 3">
    <name type="scientific">Natronorubrum thiooxidans</name>
    <dbReference type="NCBI Taxonomy" id="308853"/>
    <lineage>
        <taxon>Archaea</taxon>
        <taxon>Methanobacteriati</taxon>
        <taxon>Methanobacteriota</taxon>
        <taxon>Stenosarchaea group</taxon>
        <taxon>Halobacteria</taxon>
        <taxon>Halobacteriales</taxon>
        <taxon>Natrialbaceae</taxon>
        <taxon>Natronorubrum</taxon>
    </lineage>
</organism>
<name>A0A1N7G0G8_9EURY</name>
<evidence type="ECO:0000313" key="3">
    <source>
        <dbReference type="Proteomes" id="UP000185936"/>
    </source>
</evidence>
<dbReference type="RefSeq" id="WP_216819666.1">
    <property type="nucleotide sequence ID" value="NZ_FTNR01000009.1"/>
</dbReference>
<reference evidence="3" key="1">
    <citation type="submission" date="2017-01" db="EMBL/GenBank/DDBJ databases">
        <authorList>
            <person name="Varghese N."/>
            <person name="Submissions S."/>
        </authorList>
    </citation>
    <scope>NUCLEOTIDE SEQUENCE [LARGE SCALE GENOMIC DNA]</scope>
    <source>
        <strain evidence="3">type strain: HArc-</strain>
    </source>
</reference>
<dbReference type="EMBL" id="FTNR01000009">
    <property type="protein sequence ID" value="SIS05946.1"/>
    <property type="molecule type" value="Genomic_DNA"/>
</dbReference>
<sequence>MRTPPEGITVGNRYEKDEIEATFDTGFGYQISGINPRRDSQDKRYVLLFANEDGPYGDSVTQGRFEYIGEGLSGDQSESSPGNSVLIDAISSGTPVHFFYQDSGDGEWEYQGLVDVHDYRFERQDGRQVLVFEMEHQEEH</sequence>
<protein>
    <recommendedName>
        <fullName evidence="1">ScoMcrA-like SRA domain-containing protein</fullName>
    </recommendedName>
</protein>
<feature type="domain" description="ScoMcrA-like SRA" evidence="1">
    <location>
        <begin position="11"/>
        <end position="130"/>
    </location>
</feature>
<gene>
    <name evidence="2" type="ORF">SAMN05421752_10965</name>
</gene>
<evidence type="ECO:0000259" key="1">
    <source>
        <dbReference type="Pfam" id="PF26348"/>
    </source>
</evidence>
<dbReference type="Proteomes" id="UP000185936">
    <property type="component" value="Unassembled WGS sequence"/>
</dbReference>
<evidence type="ECO:0000313" key="2">
    <source>
        <dbReference type="EMBL" id="SIS05946.1"/>
    </source>
</evidence>
<dbReference type="Pfam" id="PF26348">
    <property type="entry name" value="SRA_ScoMcrA"/>
    <property type="match status" value="1"/>
</dbReference>
<dbReference type="InterPro" id="IPR058712">
    <property type="entry name" value="SRA_ScoMcrA"/>
</dbReference>